<dbReference type="InterPro" id="IPR000008">
    <property type="entry name" value="C2_dom"/>
</dbReference>
<evidence type="ECO:0000313" key="5">
    <source>
        <dbReference type="Proteomes" id="UP000434957"/>
    </source>
</evidence>
<dbReference type="PROSITE" id="PS50004">
    <property type="entry name" value="C2"/>
    <property type="match status" value="1"/>
</dbReference>
<dbReference type="GO" id="GO:0046872">
    <property type="term" value="F:metal ion binding"/>
    <property type="evidence" value="ECO:0007669"/>
    <property type="project" value="UniProtKB-KW"/>
</dbReference>
<keyword evidence="2" id="KW-0106">Calcium</keyword>
<gene>
    <name evidence="4" type="ORF">PR003_g17575</name>
</gene>
<feature type="domain" description="C2" evidence="3">
    <location>
        <begin position="1"/>
        <end position="114"/>
    </location>
</feature>
<evidence type="ECO:0000256" key="1">
    <source>
        <dbReference type="ARBA" id="ARBA00022723"/>
    </source>
</evidence>
<dbReference type="PANTHER" id="PTHR45911:SF7">
    <property type="entry name" value="C2 DOMAIN-CONTAINING PROTEIN"/>
    <property type="match status" value="1"/>
</dbReference>
<dbReference type="SMART" id="SM00239">
    <property type="entry name" value="C2"/>
    <property type="match status" value="1"/>
</dbReference>
<organism evidence="4 5">
    <name type="scientific">Phytophthora rubi</name>
    <dbReference type="NCBI Taxonomy" id="129364"/>
    <lineage>
        <taxon>Eukaryota</taxon>
        <taxon>Sar</taxon>
        <taxon>Stramenopiles</taxon>
        <taxon>Oomycota</taxon>
        <taxon>Peronosporomycetes</taxon>
        <taxon>Peronosporales</taxon>
        <taxon>Peronosporaceae</taxon>
        <taxon>Phytophthora</taxon>
    </lineage>
</organism>
<protein>
    <recommendedName>
        <fullName evidence="3">C2 domain-containing protein</fullName>
    </recommendedName>
</protein>
<evidence type="ECO:0000313" key="4">
    <source>
        <dbReference type="EMBL" id="KAE9320982.1"/>
    </source>
</evidence>
<dbReference type="Proteomes" id="UP000434957">
    <property type="component" value="Unassembled WGS sequence"/>
</dbReference>
<reference evidence="4 5" key="1">
    <citation type="submission" date="2018-08" db="EMBL/GenBank/DDBJ databases">
        <title>Genomic investigation of the strawberry pathogen Phytophthora fragariae indicates pathogenicity is determined by transcriptional variation in three key races.</title>
        <authorList>
            <person name="Adams T.M."/>
            <person name="Armitage A.D."/>
            <person name="Sobczyk M.K."/>
            <person name="Bates H.J."/>
            <person name="Dunwell J.M."/>
            <person name="Nellist C.F."/>
            <person name="Harrison R.J."/>
        </authorList>
    </citation>
    <scope>NUCLEOTIDE SEQUENCE [LARGE SCALE GENOMIC DNA]</scope>
    <source>
        <strain evidence="4 5">SCRP333</strain>
    </source>
</reference>
<dbReference type="AlphaFoldDB" id="A0A6A4E758"/>
<keyword evidence="5" id="KW-1185">Reference proteome</keyword>
<evidence type="ECO:0000259" key="3">
    <source>
        <dbReference type="PROSITE" id="PS50004"/>
    </source>
</evidence>
<proteinExistence type="predicted"/>
<dbReference type="Gene3D" id="2.60.40.150">
    <property type="entry name" value="C2 domain"/>
    <property type="match status" value="1"/>
</dbReference>
<name>A0A6A4E758_9STRA</name>
<dbReference type="EMBL" id="QXFT01001354">
    <property type="protein sequence ID" value="KAE9320982.1"/>
    <property type="molecule type" value="Genomic_DNA"/>
</dbReference>
<accession>A0A6A4E758</accession>
<dbReference type="Pfam" id="PF00168">
    <property type="entry name" value="C2"/>
    <property type="match status" value="1"/>
</dbReference>
<dbReference type="InterPro" id="IPR035892">
    <property type="entry name" value="C2_domain_sf"/>
</dbReference>
<dbReference type="CDD" id="cd00030">
    <property type="entry name" value="C2"/>
    <property type="match status" value="1"/>
</dbReference>
<dbReference type="PANTHER" id="PTHR45911">
    <property type="entry name" value="C2 DOMAIN-CONTAINING PROTEIN"/>
    <property type="match status" value="1"/>
</dbReference>
<sequence length="151" mass="16903">MGRKQQRKKFVVTVVLFKCEDLAAADLDIAGGKSDPYVVFSMGDETRKSSCVMNDLNPQWSPPEKFEFHVDEWESEFLIAQVFDYDRLSKDDLIGSAVIPLTLYAGGRHCEMYSYPLVLPDEVGGLGAPKSDLFLQISLSASDGSPVEYYY</sequence>
<comment type="caution">
    <text evidence="4">The sequence shown here is derived from an EMBL/GenBank/DDBJ whole genome shotgun (WGS) entry which is preliminary data.</text>
</comment>
<keyword evidence="1" id="KW-0479">Metal-binding</keyword>
<dbReference type="SUPFAM" id="SSF49562">
    <property type="entry name" value="C2 domain (Calcium/lipid-binding domain, CaLB)"/>
    <property type="match status" value="1"/>
</dbReference>
<evidence type="ECO:0000256" key="2">
    <source>
        <dbReference type="ARBA" id="ARBA00022837"/>
    </source>
</evidence>